<sequence length="75" mass="8534">MSVFYKGKLAMEFVKAVPLGGILTFVVALIIGSQGSRGGFLSIFRADMMQYEFWWSWPLFFAGTGLAWMIMMIQR</sequence>
<gene>
    <name evidence="2" type="ORF">SAMN04488060_0520</name>
</gene>
<organism evidence="2 3">
    <name type="scientific">Qipengyuania nanhaisediminis</name>
    <dbReference type="NCBI Taxonomy" id="604088"/>
    <lineage>
        <taxon>Bacteria</taxon>
        <taxon>Pseudomonadati</taxon>
        <taxon>Pseudomonadota</taxon>
        <taxon>Alphaproteobacteria</taxon>
        <taxon>Sphingomonadales</taxon>
        <taxon>Erythrobacteraceae</taxon>
        <taxon>Qipengyuania</taxon>
    </lineage>
</organism>
<feature type="transmembrane region" description="Helical" evidence="1">
    <location>
        <begin position="12"/>
        <end position="33"/>
    </location>
</feature>
<evidence type="ECO:0000313" key="2">
    <source>
        <dbReference type="EMBL" id="SFO88393.1"/>
    </source>
</evidence>
<evidence type="ECO:0000256" key="1">
    <source>
        <dbReference type="SAM" id="Phobius"/>
    </source>
</evidence>
<dbReference type="AlphaFoldDB" id="A0A1I5KTV2"/>
<dbReference type="STRING" id="604088.SAMN04488060_0520"/>
<keyword evidence="1" id="KW-0812">Transmembrane</keyword>
<keyword evidence="3" id="KW-1185">Reference proteome</keyword>
<evidence type="ECO:0000313" key="3">
    <source>
        <dbReference type="Proteomes" id="UP000199331"/>
    </source>
</evidence>
<proteinExistence type="predicted"/>
<name>A0A1I5KTV2_9SPHN</name>
<protein>
    <submittedName>
        <fullName evidence="2">Uncharacterized protein</fullName>
    </submittedName>
</protein>
<dbReference type="Proteomes" id="UP000199331">
    <property type="component" value="Unassembled WGS sequence"/>
</dbReference>
<accession>A0A1I5KTV2</accession>
<reference evidence="3" key="1">
    <citation type="submission" date="2016-10" db="EMBL/GenBank/DDBJ databases">
        <authorList>
            <person name="Varghese N."/>
            <person name="Submissions S."/>
        </authorList>
    </citation>
    <scope>NUCLEOTIDE SEQUENCE [LARGE SCALE GENOMIC DNA]</scope>
    <source>
        <strain evidence="3">CGMCC 1.7715</strain>
    </source>
</reference>
<keyword evidence="1" id="KW-0472">Membrane</keyword>
<dbReference type="EMBL" id="FOWZ01000001">
    <property type="protein sequence ID" value="SFO88393.1"/>
    <property type="molecule type" value="Genomic_DNA"/>
</dbReference>
<keyword evidence="1" id="KW-1133">Transmembrane helix</keyword>
<feature type="transmembrane region" description="Helical" evidence="1">
    <location>
        <begin position="53"/>
        <end position="73"/>
    </location>
</feature>